<gene>
    <name evidence="1" type="ORF">V2E39_07445</name>
</gene>
<protein>
    <submittedName>
        <fullName evidence="1">Uncharacterized protein</fullName>
    </submittedName>
</protein>
<evidence type="ECO:0000313" key="1">
    <source>
        <dbReference type="EMBL" id="MEE6127219.1"/>
    </source>
</evidence>
<dbReference type="Proteomes" id="UP001350005">
    <property type="component" value="Unassembled WGS sequence"/>
</dbReference>
<dbReference type="RefSeq" id="WP_277622219.1">
    <property type="nucleotide sequence ID" value="NZ_JAKYXJ010000005.1"/>
</dbReference>
<comment type="caution">
    <text evidence="1">The sequence shown here is derived from an EMBL/GenBank/DDBJ whole genome shotgun (WGS) entry which is preliminary data.</text>
</comment>
<reference evidence="1 2" key="1">
    <citation type="submission" date="2024-01" db="EMBL/GenBank/DDBJ databases">
        <title>Whole genome of Chryseobacterium arthrosphaerae NNCa 2741.</title>
        <authorList>
            <person name="Boriskina E.V."/>
            <person name="Gordinskaya N.A."/>
            <person name="Kropotov V.S."/>
            <person name="Alekseeva A.E."/>
            <person name="Makhova M.A."/>
            <person name="Kryazhev D.V."/>
            <person name="Shkurkina I.S."/>
        </authorList>
    </citation>
    <scope>NUCLEOTIDE SEQUENCE [LARGE SCALE GENOMIC DNA]</scope>
    <source>
        <strain evidence="1 2">NNCa 2741</strain>
    </source>
</reference>
<keyword evidence="2" id="KW-1185">Reference proteome</keyword>
<name>A0ABU7QXC7_9FLAO</name>
<evidence type="ECO:0000313" key="2">
    <source>
        <dbReference type="Proteomes" id="UP001350005"/>
    </source>
</evidence>
<accession>A0ABU7QXC7</accession>
<proteinExistence type="predicted"/>
<dbReference type="EMBL" id="JAZGJU010000011">
    <property type="protein sequence ID" value="MEE6127219.1"/>
    <property type="molecule type" value="Genomic_DNA"/>
</dbReference>
<organism evidence="1 2">
    <name type="scientific">Chryseobacterium arthrosphaerae</name>
    <dbReference type="NCBI Taxonomy" id="651561"/>
    <lineage>
        <taxon>Bacteria</taxon>
        <taxon>Pseudomonadati</taxon>
        <taxon>Bacteroidota</taxon>
        <taxon>Flavobacteriia</taxon>
        <taxon>Flavobacteriales</taxon>
        <taxon>Weeksellaceae</taxon>
        <taxon>Chryseobacterium group</taxon>
        <taxon>Chryseobacterium</taxon>
    </lineage>
</organism>
<sequence length="40" mass="4777">MMKKVFLLCIILIYVLAYAHPFILKSADEVKEFRLTFYHA</sequence>